<dbReference type="InterPro" id="IPR029016">
    <property type="entry name" value="GAF-like_dom_sf"/>
</dbReference>
<feature type="domain" description="IclR-ED" evidence="5">
    <location>
        <begin position="76"/>
        <end position="259"/>
    </location>
</feature>
<dbReference type="GO" id="GO:0045892">
    <property type="term" value="P:negative regulation of DNA-templated transcription"/>
    <property type="evidence" value="ECO:0007669"/>
    <property type="project" value="TreeGrafter"/>
</dbReference>
<dbReference type="AlphaFoldDB" id="A0A0R3N305"/>
<dbReference type="GO" id="GO:0003677">
    <property type="term" value="F:DNA binding"/>
    <property type="evidence" value="ECO:0007669"/>
    <property type="project" value="UniProtKB-KW"/>
</dbReference>
<dbReference type="PANTHER" id="PTHR30136:SF24">
    <property type="entry name" value="HTH-TYPE TRANSCRIPTIONAL REPRESSOR ALLR"/>
    <property type="match status" value="1"/>
</dbReference>
<dbReference type="InterPro" id="IPR005471">
    <property type="entry name" value="Tscrpt_reg_IclR_N"/>
</dbReference>
<evidence type="ECO:0000256" key="2">
    <source>
        <dbReference type="ARBA" id="ARBA00023125"/>
    </source>
</evidence>
<dbReference type="RefSeq" id="WP_057857016.1">
    <property type="nucleotide sequence ID" value="NZ_LLYB01000046.1"/>
</dbReference>
<reference evidence="6 7" key="1">
    <citation type="submission" date="2014-03" db="EMBL/GenBank/DDBJ databases">
        <title>Bradyrhizobium valentinum sp. nov., isolated from effective nodules of Lupinus mariae-josephae, a lupine endemic of basic-lime soils in Eastern Spain.</title>
        <authorList>
            <person name="Duran D."/>
            <person name="Rey L."/>
            <person name="Navarro A."/>
            <person name="Busquets A."/>
            <person name="Imperial J."/>
            <person name="Ruiz-Argueso T."/>
        </authorList>
    </citation>
    <scope>NUCLEOTIDE SEQUENCE [LARGE SCALE GENOMIC DNA]</scope>
    <source>
        <strain evidence="6 7">CCBAU 23086</strain>
    </source>
</reference>
<evidence type="ECO:0000256" key="3">
    <source>
        <dbReference type="ARBA" id="ARBA00023163"/>
    </source>
</evidence>
<dbReference type="PROSITE" id="PS51077">
    <property type="entry name" value="HTH_ICLR"/>
    <property type="match status" value="1"/>
</dbReference>
<dbReference type="Gene3D" id="1.10.10.10">
    <property type="entry name" value="Winged helix-like DNA-binding domain superfamily/Winged helix DNA-binding domain"/>
    <property type="match status" value="1"/>
</dbReference>
<dbReference type="InterPro" id="IPR036390">
    <property type="entry name" value="WH_DNA-bd_sf"/>
</dbReference>
<dbReference type="InterPro" id="IPR050707">
    <property type="entry name" value="HTH_MetabolicPath_Reg"/>
</dbReference>
<evidence type="ECO:0000256" key="1">
    <source>
        <dbReference type="ARBA" id="ARBA00023015"/>
    </source>
</evidence>
<gene>
    <name evidence="6" type="ORF">CQ14_02230</name>
</gene>
<name>A0A0R3N305_9BRAD</name>
<keyword evidence="1" id="KW-0805">Transcription regulation</keyword>
<dbReference type="InterPro" id="IPR014757">
    <property type="entry name" value="Tscrpt_reg_IclR_C"/>
</dbReference>
<evidence type="ECO:0000313" key="6">
    <source>
        <dbReference type="EMBL" id="KRR26346.1"/>
    </source>
</evidence>
<keyword evidence="2" id="KW-0238">DNA-binding</keyword>
<dbReference type="SUPFAM" id="SSF46785">
    <property type="entry name" value="Winged helix' DNA-binding domain"/>
    <property type="match status" value="1"/>
</dbReference>
<dbReference type="Pfam" id="PF01614">
    <property type="entry name" value="IclR_C"/>
    <property type="match status" value="1"/>
</dbReference>
<dbReference type="Pfam" id="PF09339">
    <property type="entry name" value="HTH_IclR"/>
    <property type="match status" value="1"/>
</dbReference>
<dbReference type="InterPro" id="IPR036388">
    <property type="entry name" value="WH-like_DNA-bd_sf"/>
</dbReference>
<dbReference type="PANTHER" id="PTHR30136">
    <property type="entry name" value="HELIX-TURN-HELIX TRANSCRIPTIONAL REGULATOR, ICLR FAMILY"/>
    <property type="match status" value="1"/>
</dbReference>
<proteinExistence type="predicted"/>
<comment type="caution">
    <text evidence="6">The sequence shown here is derived from an EMBL/GenBank/DDBJ whole genome shotgun (WGS) entry which is preliminary data.</text>
</comment>
<sequence>MDDQPTPDSIKGAAALTKGIKLLTAIADAEVPPTARDLSDQTMLPRPTVYRLLAALTEAGLVRLSSGGHTYQLGATLLTIAHRALDQMDIRDIAHEHLLKLRDQTGETVHLAVFSNGAMLYVDNIESRERVRMKCSLGVSVPLHTTAVGKAYLAFSPQDQRESTLERLRLDDVTGHSITSRDALRAQIAEAERRGWTTDEEENERDIFCFGAPILDRRGNAVAAASISIPRFRLRPMAEQVYVAPLLEATTNVSRILGYRPSLSGAKPKAAAAAIRIEGRR</sequence>
<dbReference type="GO" id="GO:0003700">
    <property type="term" value="F:DNA-binding transcription factor activity"/>
    <property type="evidence" value="ECO:0007669"/>
    <property type="project" value="TreeGrafter"/>
</dbReference>
<dbReference type="SMART" id="SM00346">
    <property type="entry name" value="HTH_ICLR"/>
    <property type="match status" value="1"/>
</dbReference>
<dbReference type="Gene3D" id="3.30.450.40">
    <property type="match status" value="1"/>
</dbReference>
<protein>
    <recommendedName>
        <fullName evidence="8">IclR family transcriptional regulator</fullName>
    </recommendedName>
</protein>
<dbReference type="SUPFAM" id="SSF55781">
    <property type="entry name" value="GAF domain-like"/>
    <property type="match status" value="1"/>
</dbReference>
<evidence type="ECO:0000313" key="7">
    <source>
        <dbReference type="Proteomes" id="UP000051660"/>
    </source>
</evidence>
<organism evidence="6 7">
    <name type="scientific">Bradyrhizobium lablabi</name>
    <dbReference type="NCBI Taxonomy" id="722472"/>
    <lineage>
        <taxon>Bacteria</taxon>
        <taxon>Pseudomonadati</taxon>
        <taxon>Pseudomonadota</taxon>
        <taxon>Alphaproteobacteria</taxon>
        <taxon>Hyphomicrobiales</taxon>
        <taxon>Nitrobacteraceae</taxon>
        <taxon>Bradyrhizobium</taxon>
    </lineage>
</organism>
<keyword evidence="3" id="KW-0804">Transcription</keyword>
<feature type="domain" description="HTH iclR-type" evidence="4">
    <location>
        <begin position="13"/>
        <end position="75"/>
    </location>
</feature>
<dbReference type="Proteomes" id="UP000051660">
    <property type="component" value="Unassembled WGS sequence"/>
</dbReference>
<dbReference type="OrthoDB" id="2633250at2"/>
<dbReference type="EMBL" id="LLYB01000046">
    <property type="protein sequence ID" value="KRR26346.1"/>
    <property type="molecule type" value="Genomic_DNA"/>
</dbReference>
<accession>A0A0R3N305</accession>
<dbReference type="PROSITE" id="PS51078">
    <property type="entry name" value="ICLR_ED"/>
    <property type="match status" value="1"/>
</dbReference>
<evidence type="ECO:0000259" key="5">
    <source>
        <dbReference type="PROSITE" id="PS51078"/>
    </source>
</evidence>
<evidence type="ECO:0008006" key="8">
    <source>
        <dbReference type="Google" id="ProtNLM"/>
    </source>
</evidence>
<evidence type="ECO:0000259" key="4">
    <source>
        <dbReference type="PROSITE" id="PS51077"/>
    </source>
</evidence>